<dbReference type="AlphaFoldDB" id="A0A6J8CAH9"/>
<sequence>MTWLESFSYCSLASEESIQYLDDGEYKGWVGGIYLNSQWMIHKGCYSNSGAVNSYGVYDMKRLTPALCSEKCKMIRYLALKDVDSSKCTFKCRGSNNDVCGERSHFTVYKHITGKFKPKGDVDQTLACSVVMPRNNKCVLKVVDCSLEYWTTCVISGGTTQMGVTDTYKSAIRRCSSVNGTILSTFDTLDHLEDGKEYWTNIIRSRFLKWITHGSFDEVCYAVDGLFNVDCVYLTVKYRKMKQRRKKARSEGKGTRFELGVRQPNTKIENRSYEKPWDGLKILNIGISECPIYDEAKDQSSPECQIYDEAKDQYQHLDFEQRSKQRTFLEAEYDVSMPTVSLPMPDINNSSSNNAVRNVVSKRELNQRTSLHFPQGPLSKNKSAKENVAYCDTAIVHTKFLYDTPNQSKGNAKNS</sequence>
<protein>
    <submittedName>
        <fullName evidence="1">Uncharacterized protein</fullName>
    </submittedName>
</protein>
<evidence type="ECO:0000313" key="2">
    <source>
        <dbReference type="Proteomes" id="UP000507470"/>
    </source>
</evidence>
<accession>A0A6J8CAH9</accession>
<proteinExistence type="predicted"/>
<name>A0A6J8CAH9_MYTCO</name>
<evidence type="ECO:0000313" key="1">
    <source>
        <dbReference type="EMBL" id="CAC5392612.1"/>
    </source>
</evidence>
<dbReference type="OrthoDB" id="6142589at2759"/>
<dbReference type="Proteomes" id="UP000507470">
    <property type="component" value="Unassembled WGS sequence"/>
</dbReference>
<keyword evidence="2" id="KW-1185">Reference proteome</keyword>
<dbReference type="EMBL" id="CACVKT020005011">
    <property type="protein sequence ID" value="CAC5392612.1"/>
    <property type="molecule type" value="Genomic_DNA"/>
</dbReference>
<organism evidence="1 2">
    <name type="scientific">Mytilus coruscus</name>
    <name type="common">Sea mussel</name>
    <dbReference type="NCBI Taxonomy" id="42192"/>
    <lineage>
        <taxon>Eukaryota</taxon>
        <taxon>Metazoa</taxon>
        <taxon>Spiralia</taxon>
        <taxon>Lophotrochozoa</taxon>
        <taxon>Mollusca</taxon>
        <taxon>Bivalvia</taxon>
        <taxon>Autobranchia</taxon>
        <taxon>Pteriomorphia</taxon>
        <taxon>Mytilida</taxon>
        <taxon>Mytiloidea</taxon>
        <taxon>Mytilidae</taxon>
        <taxon>Mytilinae</taxon>
        <taxon>Mytilus</taxon>
    </lineage>
</organism>
<reference evidence="1 2" key="1">
    <citation type="submission" date="2020-06" db="EMBL/GenBank/DDBJ databases">
        <authorList>
            <person name="Li R."/>
            <person name="Bekaert M."/>
        </authorList>
    </citation>
    <scope>NUCLEOTIDE SEQUENCE [LARGE SCALE GENOMIC DNA]</scope>
    <source>
        <strain evidence="2">wild</strain>
    </source>
</reference>
<gene>
    <name evidence="1" type="ORF">MCOR_27540</name>
</gene>